<comment type="similarity">
    <text evidence="5 6">Belongs to the XseA family.</text>
</comment>
<dbReference type="Proteomes" id="UP000659630">
    <property type="component" value="Unassembled WGS sequence"/>
</dbReference>
<comment type="catalytic activity">
    <reaction evidence="5 6">
        <text>Exonucleolytic cleavage in either 5'- to 3'- or 3'- to 5'-direction to yield nucleoside 5'-phosphates.</text>
        <dbReference type="EC" id="3.1.11.6"/>
    </reaction>
</comment>
<keyword evidence="7" id="KW-0175">Coiled coil</keyword>
<dbReference type="NCBIfam" id="TIGR00237">
    <property type="entry name" value="xseA"/>
    <property type="match status" value="1"/>
</dbReference>
<keyword evidence="1 5" id="KW-0963">Cytoplasm</keyword>
<keyword evidence="3 5" id="KW-0378">Hydrolase</keyword>
<evidence type="ECO:0000256" key="1">
    <source>
        <dbReference type="ARBA" id="ARBA00022490"/>
    </source>
</evidence>
<evidence type="ECO:0000313" key="11">
    <source>
        <dbReference type="Proteomes" id="UP000659630"/>
    </source>
</evidence>
<evidence type="ECO:0000256" key="3">
    <source>
        <dbReference type="ARBA" id="ARBA00022801"/>
    </source>
</evidence>
<dbReference type="GO" id="GO:0005737">
    <property type="term" value="C:cytoplasm"/>
    <property type="evidence" value="ECO:0007669"/>
    <property type="project" value="UniProtKB-SubCell"/>
</dbReference>
<dbReference type="InterPro" id="IPR025824">
    <property type="entry name" value="OB-fold_nuc-bd_dom"/>
</dbReference>
<dbReference type="Pfam" id="PF02601">
    <property type="entry name" value="Exonuc_VII_L"/>
    <property type="match status" value="1"/>
</dbReference>
<name>A0A923L086_9FIRM</name>
<dbReference type="PANTHER" id="PTHR30008">
    <property type="entry name" value="EXODEOXYRIBONUCLEASE 7 LARGE SUBUNIT"/>
    <property type="match status" value="1"/>
</dbReference>
<evidence type="ECO:0000256" key="4">
    <source>
        <dbReference type="ARBA" id="ARBA00022839"/>
    </source>
</evidence>
<dbReference type="InterPro" id="IPR020579">
    <property type="entry name" value="Exonuc_VII_lsu_C"/>
</dbReference>
<keyword evidence="11" id="KW-1185">Reference proteome</keyword>
<comment type="subcellular location">
    <subcellularLocation>
        <location evidence="5 6">Cytoplasm</location>
    </subcellularLocation>
</comment>
<comment type="subunit">
    <text evidence="5">Heterooligomer composed of large and small subunits.</text>
</comment>
<feature type="domain" description="OB-fold nucleic acid binding" evidence="9">
    <location>
        <begin position="5"/>
        <end position="99"/>
    </location>
</feature>
<evidence type="ECO:0000313" key="10">
    <source>
        <dbReference type="EMBL" id="MBC5579937.1"/>
    </source>
</evidence>
<dbReference type="GO" id="GO:0008855">
    <property type="term" value="F:exodeoxyribonuclease VII activity"/>
    <property type="evidence" value="ECO:0007669"/>
    <property type="project" value="UniProtKB-UniRule"/>
</dbReference>
<reference evidence="10" key="1">
    <citation type="submission" date="2020-08" db="EMBL/GenBank/DDBJ databases">
        <title>Genome public.</title>
        <authorList>
            <person name="Liu C."/>
            <person name="Sun Q."/>
        </authorList>
    </citation>
    <scope>NUCLEOTIDE SEQUENCE</scope>
    <source>
        <strain evidence="10">BX8</strain>
    </source>
</reference>
<sequence length="409" mass="44852">MANIITVTALNRYVRSLLESDAVLTDVAIRGEVQNFVHHRSGHFYFSLKDETCSVKAVMFRSNAARLSFEPENGMSVVVRCRVSLYERDGAFQVYVEDLFPDGLGAAQMAFEQLKARLAKEGLFAPEKKKPLPAFPHRIGLVTSKSGAALHDILSVAQRRWPAARFLLAHAGVQGREAEDELAGAVQRLDAEGQVDVIIVARGGGSREDLWVFNGEKLARTVYACRTPVVSAVGHEIDYTILDFVADLRAATPTAAAELVLPDGPALRAQVVQLREKARALVLRRLQMCYNEYHALSSLSAYARLPRRVEQAQQQLAAAKETLRGAVGRSAAQKSEQLSRAAALLDSLSPHRTLSRGYCAALKDGRAVRLREELSPGDRLTLLFSGFGARCTVDKITEGSLPDEEKTEL</sequence>
<gene>
    <name evidence="5 10" type="primary">xseA</name>
    <name evidence="10" type="ORF">H8S23_00275</name>
</gene>
<evidence type="ECO:0000256" key="7">
    <source>
        <dbReference type="SAM" id="Coils"/>
    </source>
</evidence>
<feature type="coiled-coil region" evidence="7">
    <location>
        <begin position="302"/>
        <end position="329"/>
    </location>
</feature>
<comment type="function">
    <text evidence="5">Bidirectionally degrades single-stranded DNA into large acid-insoluble oligonucleotides, which are then degraded further into small acid-soluble oligonucleotides.</text>
</comment>
<keyword evidence="2 5" id="KW-0540">Nuclease</keyword>
<comment type="caution">
    <text evidence="10">The sequence shown here is derived from an EMBL/GenBank/DDBJ whole genome shotgun (WGS) entry which is preliminary data.</text>
</comment>
<evidence type="ECO:0000256" key="6">
    <source>
        <dbReference type="RuleBase" id="RU004355"/>
    </source>
</evidence>
<dbReference type="Pfam" id="PF13742">
    <property type="entry name" value="tRNA_anti_2"/>
    <property type="match status" value="1"/>
</dbReference>
<feature type="domain" description="Exonuclease VII large subunit C-terminal" evidence="8">
    <location>
        <begin position="123"/>
        <end position="296"/>
    </location>
</feature>
<evidence type="ECO:0000259" key="9">
    <source>
        <dbReference type="Pfam" id="PF13742"/>
    </source>
</evidence>
<keyword evidence="4 5" id="KW-0269">Exonuclease</keyword>
<organism evidence="10 11">
    <name type="scientific">Anaerofilum hominis</name>
    <dbReference type="NCBI Taxonomy" id="2763016"/>
    <lineage>
        <taxon>Bacteria</taxon>
        <taxon>Bacillati</taxon>
        <taxon>Bacillota</taxon>
        <taxon>Clostridia</taxon>
        <taxon>Eubacteriales</taxon>
        <taxon>Oscillospiraceae</taxon>
        <taxon>Anaerofilum</taxon>
    </lineage>
</organism>
<protein>
    <recommendedName>
        <fullName evidence="5">Exodeoxyribonuclease 7 large subunit</fullName>
        <ecNumber evidence="5">3.1.11.6</ecNumber>
    </recommendedName>
    <alternativeName>
        <fullName evidence="5">Exodeoxyribonuclease VII large subunit</fullName>
        <shortName evidence="5">Exonuclease VII large subunit</shortName>
    </alternativeName>
</protein>
<dbReference type="PANTHER" id="PTHR30008:SF0">
    <property type="entry name" value="EXODEOXYRIBONUCLEASE 7 LARGE SUBUNIT"/>
    <property type="match status" value="1"/>
</dbReference>
<evidence type="ECO:0000256" key="2">
    <source>
        <dbReference type="ARBA" id="ARBA00022722"/>
    </source>
</evidence>
<proteinExistence type="inferred from homology"/>
<dbReference type="EMBL" id="JACONZ010000001">
    <property type="protein sequence ID" value="MBC5579937.1"/>
    <property type="molecule type" value="Genomic_DNA"/>
</dbReference>
<dbReference type="RefSeq" id="WP_186886317.1">
    <property type="nucleotide sequence ID" value="NZ_JACONZ010000001.1"/>
</dbReference>
<dbReference type="AlphaFoldDB" id="A0A923L086"/>
<dbReference type="HAMAP" id="MF_00378">
    <property type="entry name" value="Exonuc_7_L"/>
    <property type="match status" value="1"/>
</dbReference>
<dbReference type="GO" id="GO:0003676">
    <property type="term" value="F:nucleic acid binding"/>
    <property type="evidence" value="ECO:0007669"/>
    <property type="project" value="InterPro"/>
</dbReference>
<dbReference type="CDD" id="cd04489">
    <property type="entry name" value="ExoVII_LU_OBF"/>
    <property type="match status" value="1"/>
</dbReference>
<dbReference type="EC" id="3.1.11.6" evidence="5"/>
<dbReference type="GO" id="GO:0009318">
    <property type="term" value="C:exodeoxyribonuclease VII complex"/>
    <property type="evidence" value="ECO:0007669"/>
    <property type="project" value="UniProtKB-UniRule"/>
</dbReference>
<dbReference type="GO" id="GO:0006308">
    <property type="term" value="P:DNA catabolic process"/>
    <property type="evidence" value="ECO:0007669"/>
    <property type="project" value="UniProtKB-UniRule"/>
</dbReference>
<evidence type="ECO:0000259" key="8">
    <source>
        <dbReference type="Pfam" id="PF02601"/>
    </source>
</evidence>
<dbReference type="InterPro" id="IPR003753">
    <property type="entry name" value="Exonuc_VII_L"/>
</dbReference>
<accession>A0A923L086</accession>
<evidence type="ECO:0000256" key="5">
    <source>
        <dbReference type="HAMAP-Rule" id="MF_00378"/>
    </source>
</evidence>